<dbReference type="eggNOG" id="COG3291">
    <property type="taxonomic scope" value="Bacteria"/>
</dbReference>
<dbReference type="STRING" id="926562.Oweho_1006"/>
<dbReference type="EMBL" id="CP003156">
    <property type="protein sequence ID" value="AEV32016.1"/>
    <property type="molecule type" value="Genomic_DNA"/>
</dbReference>
<dbReference type="HOGENOM" id="CLU_423264_0_0_10"/>
<sequence length="647" mass="71075">MKLSIIKYSLLILFLILSLRSVGQQVQIQTLTFPSLPATFCTNTLFTVDVLKTCTNITHVRDSIHILGNTIHVYIFYSRNTPCVNQNTPVIEYFSLGKLSKGIHNVTATGLLNGLIVSSASASVLIEGPTANFSPSATNVCVGDSIFYNNNSTGPNTYRWYENGTQVSTQLDYGKLYTLPGNYIIQNVTSDLGCRDTMTHTIHVKDSVPEINFGADTTFCAGAALVLDSGPNRDSVIWSDSSTARTISVTSSGVYHVVVYNDGCQLSDTINVIINKPIVNYLPNDTSACDSIFFDLTNSPLVNFSWSNGSLSSVNKILSSGNVWFTAIDTITGCIISDTSNVTVSNSSSIPSYSKDTSVCGNIFRHDIAVNGGSGYRWFDGSANPVKDFYTSGSFWFEIDHQGGCKSVDTLHLTFVSKQASLVADTSHLCENDSAYVQLISNNYSNILWSNGESANSSYYSNLGKEWVIATDNLGCTYIDTFQIVEAIPTGETYLSDTSVCTGENLVLKAPDGISFIIDNERSKSFTIRSAGSLQIELSNGCTSHKEYIDVSEYNCKCPMVFPDAFTPDRDGLNDYFGPVTTCDFTSFELEIYNRFGQRIFHSKDPNYLFDGTWKGRDLPLAVYVYFFKYSTPYTKGNEQGHVTLGR</sequence>
<organism evidence="1 2">
    <name type="scientific">Owenweeksia hongkongensis (strain DSM 17368 / CIP 108786 / JCM 12287 / NRRL B-23963 / UST20020801)</name>
    <dbReference type="NCBI Taxonomy" id="926562"/>
    <lineage>
        <taxon>Bacteria</taxon>
        <taxon>Pseudomonadati</taxon>
        <taxon>Bacteroidota</taxon>
        <taxon>Flavobacteriia</taxon>
        <taxon>Flavobacteriales</taxon>
        <taxon>Owenweeksiaceae</taxon>
        <taxon>Owenweeksia</taxon>
    </lineage>
</organism>
<dbReference type="Gene3D" id="2.60.40.10">
    <property type="entry name" value="Immunoglobulins"/>
    <property type="match status" value="1"/>
</dbReference>
<dbReference type="RefSeq" id="WP_014201376.1">
    <property type="nucleotide sequence ID" value="NC_016599.1"/>
</dbReference>
<evidence type="ECO:0008006" key="3">
    <source>
        <dbReference type="Google" id="ProtNLM"/>
    </source>
</evidence>
<dbReference type="Proteomes" id="UP000005631">
    <property type="component" value="Chromosome"/>
</dbReference>
<dbReference type="SUPFAM" id="SSF49299">
    <property type="entry name" value="PKD domain"/>
    <property type="match status" value="1"/>
</dbReference>
<dbReference type="Pfam" id="PF13585">
    <property type="entry name" value="CHU_C"/>
    <property type="match status" value="1"/>
</dbReference>
<evidence type="ECO:0000313" key="2">
    <source>
        <dbReference type="Proteomes" id="UP000005631"/>
    </source>
</evidence>
<accession>G8R3Y4</accession>
<dbReference type="InterPro" id="IPR026341">
    <property type="entry name" value="T9SS_type_B"/>
</dbReference>
<reference evidence="1 2" key="1">
    <citation type="journal article" date="2012" name="Stand. Genomic Sci.">
        <title>Genome sequence of the orange-pigmented seawater bacterium Owenweeksia hongkongensis type strain (UST20020801(T)).</title>
        <authorList>
            <person name="Riedel T."/>
            <person name="Held B."/>
            <person name="Nolan M."/>
            <person name="Lucas S."/>
            <person name="Lapidus A."/>
            <person name="Tice H."/>
            <person name="Del Rio T.G."/>
            <person name="Cheng J.F."/>
            <person name="Han C."/>
            <person name="Tapia R."/>
            <person name="Goodwin L.A."/>
            <person name="Pitluck S."/>
            <person name="Liolios K."/>
            <person name="Mavromatis K."/>
            <person name="Pagani I."/>
            <person name="Ivanova N."/>
            <person name="Mikhailova N."/>
            <person name="Pati A."/>
            <person name="Chen A."/>
            <person name="Palaniappan K."/>
            <person name="Rohde M."/>
            <person name="Tindall B.J."/>
            <person name="Detter J.C."/>
            <person name="Goker M."/>
            <person name="Woyke T."/>
            <person name="Bristow J."/>
            <person name="Eisen J.A."/>
            <person name="Markowitz V."/>
            <person name="Hugenholtz P."/>
            <person name="Klenk H.P."/>
            <person name="Kyrpides N.C."/>
        </authorList>
    </citation>
    <scope>NUCLEOTIDE SEQUENCE</scope>
    <source>
        <strain evidence="2">DSM 17368 / JCM 12287 / NRRL B-23963</strain>
    </source>
</reference>
<dbReference type="KEGG" id="oho:Oweho_1006"/>
<proteinExistence type="predicted"/>
<dbReference type="AlphaFoldDB" id="G8R3Y4"/>
<dbReference type="InterPro" id="IPR013783">
    <property type="entry name" value="Ig-like_fold"/>
</dbReference>
<evidence type="ECO:0000313" key="1">
    <source>
        <dbReference type="EMBL" id="AEV32016.1"/>
    </source>
</evidence>
<dbReference type="InterPro" id="IPR035986">
    <property type="entry name" value="PKD_dom_sf"/>
</dbReference>
<gene>
    <name evidence="1" type="ordered locus">Oweho_1006</name>
</gene>
<dbReference type="OrthoDB" id="607469at2"/>
<protein>
    <recommendedName>
        <fullName evidence="3">Ig-like domain-containing protein</fullName>
    </recommendedName>
</protein>
<name>G8R3Y4_OWEHD</name>
<dbReference type="NCBIfam" id="TIGR04131">
    <property type="entry name" value="Bac_Flav_CTERM"/>
    <property type="match status" value="1"/>
</dbReference>
<keyword evidence="2" id="KW-1185">Reference proteome</keyword>